<reference evidence="1" key="1">
    <citation type="submission" date="2009-10" db="EMBL/GenBank/DDBJ databases">
        <title>Diversity of trophic interactions inside an arsenic-rich microbial ecosystem.</title>
        <authorList>
            <person name="Bertin P.N."/>
            <person name="Heinrich-Salmeron A."/>
            <person name="Pelletier E."/>
            <person name="Goulhen-Chollet F."/>
            <person name="Arsene-Ploetze F."/>
            <person name="Gallien S."/>
            <person name="Calteau A."/>
            <person name="Vallenet D."/>
            <person name="Casiot C."/>
            <person name="Chane-Woon-Ming B."/>
            <person name="Giloteaux L."/>
            <person name="Barakat M."/>
            <person name="Bonnefoy V."/>
            <person name="Bruneel O."/>
            <person name="Chandler M."/>
            <person name="Cleiss J."/>
            <person name="Duran R."/>
            <person name="Elbaz-Poulichet F."/>
            <person name="Fonknechten N."/>
            <person name="Lauga B."/>
            <person name="Mornico D."/>
            <person name="Ortet P."/>
            <person name="Schaeffer C."/>
            <person name="Siguier P."/>
            <person name="Alexander Thil Smith A."/>
            <person name="Van Dorsselaer A."/>
            <person name="Weissenbach J."/>
            <person name="Medigue C."/>
            <person name="Le Paslier D."/>
        </authorList>
    </citation>
    <scope>NUCLEOTIDE SEQUENCE</scope>
</reference>
<gene>
    <name evidence="1" type="ORF">CARN5_0487</name>
</gene>
<sequence length="28" mass="3186">MTLAIPKRTHAIADNMRLSPNAFFKINN</sequence>
<dbReference type="AlphaFoldDB" id="E6QFJ6"/>
<comment type="caution">
    <text evidence="1">The sequence shown here is derived from an EMBL/GenBank/DDBJ whole genome shotgun (WGS) entry which is preliminary data.</text>
</comment>
<evidence type="ECO:0000313" key="1">
    <source>
        <dbReference type="EMBL" id="CBI05988.1"/>
    </source>
</evidence>
<accession>E6QFJ6</accession>
<name>E6QFJ6_9ZZZZ</name>
<dbReference type="EMBL" id="CABP01000151">
    <property type="protein sequence ID" value="CBI05988.1"/>
    <property type="molecule type" value="Genomic_DNA"/>
</dbReference>
<protein>
    <submittedName>
        <fullName evidence="1">Uncharacterized protein</fullName>
    </submittedName>
</protein>
<organism evidence="1">
    <name type="scientific">mine drainage metagenome</name>
    <dbReference type="NCBI Taxonomy" id="410659"/>
    <lineage>
        <taxon>unclassified sequences</taxon>
        <taxon>metagenomes</taxon>
        <taxon>ecological metagenomes</taxon>
    </lineage>
</organism>
<proteinExistence type="predicted"/>